<dbReference type="InterPro" id="IPR005526">
    <property type="entry name" value="Septum_form_inhib_MinC_C"/>
</dbReference>
<organism evidence="8 9">
    <name type="scientific">Caulobacter mirabilis</name>
    <dbReference type="NCBI Taxonomy" id="69666"/>
    <lineage>
        <taxon>Bacteria</taxon>
        <taxon>Pseudomonadati</taxon>
        <taxon>Pseudomonadota</taxon>
        <taxon>Alphaproteobacteria</taxon>
        <taxon>Caulobacterales</taxon>
        <taxon>Caulobacteraceae</taxon>
        <taxon>Caulobacter</taxon>
    </lineage>
</organism>
<comment type="similarity">
    <text evidence="1 6">Belongs to the MinC family.</text>
</comment>
<dbReference type="EMBL" id="CP024201">
    <property type="protein sequence ID" value="ATQ42079.1"/>
    <property type="molecule type" value="Genomic_DNA"/>
</dbReference>
<sequence>MPSPLLHLRDPHGAGNAAKIVRVAARLPHESRTRARGRLLEGRRHGRFSHIIIHACRPTRLRRTRDVSPEAAALQTLRIRGRSLMALILTPEAPFDAWFAVLDQHRRASPLFFADRPIVVDLSLVLTVLGQDAIPVVLEGLAARGLKLIGVDGVRPSHLAGARWEELPTNLTGRHVARELDLTPSAAAEPAPPETPPPPSSLLIDRPVRSGQAIVHEEGDVIVIGAVASGAEVIAGGSIHVYGPLRGRAIAGLRHKGSRIFCRKLEAELLGVDQLFRTAEHWGPGLQGQAVEVRCDRGALRLTALA</sequence>
<comment type="function">
    <text evidence="5 6">Cell division inhibitor that blocks the formation of polar Z ring septums. Rapidly oscillates between the poles of the cell to destabilize FtsZ filaments that have formed before they mature into polar Z rings. Prevents FtsZ polymerization.</text>
</comment>
<evidence type="ECO:0000313" key="8">
    <source>
        <dbReference type="EMBL" id="ATQ42079.1"/>
    </source>
</evidence>
<reference evidence="8 9" key="1">
    <citation type="submission" date="2017-10" db="EMBL/GenBank/DDBJ databases">
        <title>Genome sequence of Caulobacter mirabilis FWC38.</title>
        <authorList>
            <person name="Fiebig A."/>
            <person name="Crosson S."/>
        </authorList>
    </citation>
    <scope>NUCLEOTIDE SEQUENCE [LARGE SCALE GENOMIC DNA]</scope>
    <source>
        <strain evidence="8 9">FWC 38</strain>
    </source>
</reference>
<dbReference type="GO" id="GO:0000902">
    <property type="term" value="P:cell morphogenesis"/>
    <property type="evidence" value="ECO:0007669"/>
    <property type="project" value="InterPro"/>
</dbReference>
<feature type="domain" description="Septum formation inhibitor MinC C-terminal" evidence="7">
    <location>
        <begin position="204"/>
        <end position="300"/>
    </location>
</feature>
<evidence type="ECO:0000313" key="9">
    <source>
        <dbReference type="Proteomes" id="UP000228945"/>
    </source>
</evidence>
<proteinExistence type="inferred from homology"/>
<dbReference type="KEGG" id="cmb:CSW64_06430"/>
<gene>
    <name evidence="6" type="primary">minC</name>
    <name evidence="8" type="ORF">CSW64_06430</name>
</gene>
<dbReference type="SUPFAM" id="SSF63848">
    <property type="entry name" value="Cell-division inhibitor MinC, C-terminal domain"/>
    <property type="match status" value="1"/>
</dbReference>
<evidence type="ECO:0000256" key="3">
    <source>
        <dbReference type="ARBA" id="ARBA00023210"/>
    </source>
</evidence>
<keyword evidence="3 6" id="KW-0717">Septation</keyword>
<evidence type="ECO:0000256" key="5">
    <source>
        <dbReference type="ARBA" id="ARBA00025606"/>
    </source>
</evidence>
<protein>
    <recommendedName>
        <fullName evidence="6">Probable septum site-determining protein MinC</fullName>
    </recommendedName>
</protein>
<evidence type="ECO:0000259" key="7">
    <source>
        <dbReference type="Pfam" id="PF03775"/>
    </source>
</evidence>
<dbReference type="InterPro" id="IPR016098">
    <property type="entry name" value="CAP/MinC_C"/>
</dbReference>
<dbReference type="Gene3D" id="3.30.70.260">
    <property type="match status" value="1"/>
</dbReference>
<comment type="subunit">
    <text evidence="6">Interacts with MinD and FtsZ.</text>
</comment>
<dbReference type="Proteomes" id="UP000228945">
    <property type="component" value="Chromosome"/>
</dbReference>
<dbReference type="AlphaFoldDB" id="A0A2D2AVN7"/>
<evidence type="ECO:0000256" key="2">
    <source>
        <dbReference type="ARBA" id="ARBA00022618"/>
    </source>
</evidence>
<keyword evidence="2 6" id="KW-0132">Cell division</keyword>
<dbReference type="Pfam" id="PF03775">
    <property type="entry name" value="MinC_C"/>
    <property type="match status" value="1"/>
</dbReference>
<dbReference type="PANTHER" id="PTHR34108">
    <property type="entry name" value="SEPTUM SITE-DETERMINING PROTEIN MINC"/>
    <property type="match status" value="1"/>
</dbReference>
<dbReference type="GO" id="GO:0000917">
    <property type="term" value="P:division septum assembly"/>
    <property type="evidence" value="ECO:0007669"/>
    <property type="project" value="UniProtKB-KW"/>
</dbReference>
<keyword evidence="4 6" id="KW-0131">Cell cycle</keyword>
<dbReference type="NCBIfam" id="TIGR01222">
    <property type="entry name" value="minC"/>
    <property type="match status" value="1"/>
</dbReference>
<evidence type="ECO:0000256" key="6">
    <source>
        <dbReference type="HAMAP-Rule" id="MF_00267"/>
    </source>
</evidence>
<dbReference type="OrthoDB" id="9794530at2"/>
<dbReference type="InterPro" id="IPR036145">
    <property type="entry name" value="MinC_C_sf"/>
</dbReference>
<evidence type="ECO:0000256" key="4">
    <source>
        <dbReference type="ARBA" id="ARBA00023306"/>
    </source>
</evidence>
<dbReference type="HAMAP" id="MF_00267">
    <property type="entry name" value="MinC"/>
    <property type="match status" value="1"/>
</dbReference>
<evidence type="ECO:0000256" key="1">
    <source>
        <dbReference type="ARBA" id="ARBA00006291"/>
    </source>
</evidence>
<dbReference type="GO" id="GO:1901891">
    <property type="term" value="P:regulation of cell septum assembly"/>
    <property type="evidence" value="ECO:0007669"/>
    <property type="project" value="InterPro"/>
</dbReference>
<accession>A0A2D2AVN7</accession>
<name>A0A2D2AVN7_9CAUL</name>
<dbReference type="InterPro" id="IPR013033">
    <property type="entry name" value="MinC"/>
</dbReference>
<dbReference type="PANTHER" id="PTHR34108:SF1">
    <property type="entry name" value="SEPTUM SITE-DETERMINING PROTEIN MINC"/>
    <property type="match status" value="1"/>
</dbReference>
<keyword evidence="9" id="KW-1185">Reference proteome</keyword>
<dbReference type="Gene3D" id="2.160.20.70">
    <property type="match status" value="1"/>
</dbReference>